<dbReference type="Gene3D" id="1.10.3720.10">
    <property type="entry name" value="MetI-like"/>
    <property type="match status" value="1"/>
</dbReference>
<evidence type="ECO:0000256" key="1">
    <source>
        <dbReference type="ARBA" id="ARBA00004651"/>
    </source>
</evidence>
<evidence type="ECO:0000256" key="8">
    <source>
        <dbReference type="RuleBase" id="RU363032"/>
    </source>
</evidence>
<dbReference type="Proteomes" id="UP000321638">
    <property type="component" value="Unassembled WGS sequence"/>
</dbReference>
<comment type="subcellular location">
    <subcellularLocation>
        <location evidence="1 8">Cell membrane</location>
        <topology evidence="1 8">Multi-pass membrane protein</topology>
    </subcellularLocation>
</comment>
<dbReference type="EMBL" id="VDUZ01000005">
    <property type="protein sequence ID" value="TXL79527.1"/>
    <property type="molecule type" value="Genomic_DNA"/>
</dbReference>
<evidence type="ECO:0000256" key="3">
    <source>
        <dbReference type="ARBA" id="ARBA00022448"/>
    </source>
</evidence>
<gene>
    <name evidence="10" type="ORF">FHP25_06175</name>
</gene>
<feature type="transmembrane region" description="Helical" evidence="8">
    <location>
        <begin position="104"/>
        <end position="126"/>
    </location>
</feature>
<keyword evidence="3 8" id="KW-0813">Transport</keyword>
<keyword evidence="6 8" id="KW-1133">Transmembrane helix</keyword>
<organism evidence="10 11">
    <name type="scientific">Vineibacter terrae</name>
    <dbReference type="NCBI Taxonomy" id="2586908"/>
    <lineage>
        <taxon>Bacteria</taxon>
        <taxon>Pseudomonadati</taxon>
        <taxon>Pseudomonadota</taxon>
        <taxon>Alphaproteobacteria</taxon>
        <taxon>Hyphomicrobiales</taxon>
        <taxon>Vineibacter</taxon>
    </lineage>
</organism>
<dbReference type="PROSITE" id="PS50928">
    <property type="entry name" value="ABC_TM1"/>
    <property type="match status" value="1"/>
</dbReference>
<name>A0A5C8PT85_9HYPH</name>
<feature type="transmembrane region" description="Helical" evidence="8">
    <location>
        <begin position="239"/>
        <end position="257"/>
    </location>
</feature>
<reference evidence="10 11" key="1">
    <citation type="submission" date="2019-06" db="EMBL/GenBank/DDBJ databases">
        <title>New taxonomy in bacterial strain CC-CFT640, isolated from vineyard.</title>
        <authorList>
            <person name="Lin S.-Y."/>
            <person name="Tsai C.-F."/>
            <person name="Young C.-C."/>
        </authorList>
    </citation>
    <scope>NUCLEOTIDE SEQUENCE [LARGE SCALE GENOMIC DNA]</scope>
    <source>
        <strain evidence="10 11">CC-CFT640</strain>
    </source>
</reference>
<comment type="similarity">
    <text evidence="2 8">Belongs to the binding-protein-dependent transport system permease family.</text>
</comment>
<keyword evidence="11" id="KW-1185">Reference proteome</keyword>
<keyword evidence="5 8" id="KW-0812">Transmembrane</keyword>
<proteinExistence type="inferred from homology"/>
<evidence type="ECO:0000256" key="2">
    <source>
        <dbReference type="ARBA" id="ARBA00009306"/>
    </source>
</evidence>
<feature type="transmembrane region" description="Helical" evidence="8">
    <location>
        <begin position="185"/>
        <end position="208"/>
    </location>
</feature>
<dbReference type="CDD" id="cd06261">
    <property type="entry name" value="TM_PBP2"/>
    <property type="match status" value="1"/>
</dbReference>
<dbReference type="AlphaFoldDB" id="A0A5C8PT85"/>
<dbReference type="InterPro" id="IPR000515">
    <property type="entry name" value="MetI-like"/>
</dbReference>
<evidence type="ECO:0000313" key="11">
    <source>
        <dbReference type="Proteomes" id="UP000321638"/>
    </source>
</evidence>
<feature type="domain" description="ABC transmembrane type-1" evidence="9">
    <location>
        <begin position="100"/>
        <end position="312"/>
    </location>
</feature>
<sequence length="324" mass="34944">MRKTGARVTVDAIITADVLDVDTKPVRADRRRRPRPWRLAWLLLLLPSLLCLAAFTYLPVLRVVLDALYAAPHGTGSAARFVGLENFARVLGDPAFRQAAQNNLLYAIGTVVPSVVLALLFALAVWRSSRFNTVMRTILFLPSLVPLVAAASLFFFIFLPGIGLLDYYLGKIGASGLNWIGDSDVALWSIVGLTVWKNAGYYMLFYIAGLQAVPRDHIEAATVDGANALQRLWHVILPALRPTTAFVVTIALIHMLTSVDHVVVLTKGGPSNATNLLLFYIFQEAHENFDAGKAAAATGISVAVLLVVSLGALRGMDPGGGRAS</sequence>
<accession>A0A5C8PT85</accession>
<dbReference type="InterPro" id="IPR050809">
    <property type="entry name" value="UgpAE/MalFG_permease"/>
</dbReference>
<dbReference type="GO" id="GO:0055085">
    <property type="term" value="P:transmembrane transport"/>
    <property type="evidence" value="ECO:0007669"/>
    <property type="project" value="InterPro"/>
</dbReference>
<dbReference type="PANTHER" id="PTHR43227:SF11">
    <property type="entry name" value="BLL4140 PROTEIN"/>
    <property type="match status" value="1"/>
</dbReference>
<evidence type="ECO:0000256" key="6">
    <source>
        <dbReference type="ARBA" id="ARBA00022989"/>
    </source>
</evidence>
<dbReference type="PANTHER" id="PTHR43227">
    <property type="entry name" value="BLL4140 PROTEIN"/>
    <property type="match status" value="1"/>
</dbReference>
<evidence type="ECO:0000256" key="7">
    <source>
        <dbReference type="ARBA" id="ARBA00023136"/>
    </source>
</evidence>
<evidence type="ECO:0000259" key="9">
    <source>
        <dbReference type="PROSITE" id="PS50928"/>
    </source>
</evidence>
<evidence type="ECO:0000256" key="4">
    <source>
        <dbReference type="ARBA" id="ARBA00022475"/>
    </source>
</evidence>
<dbReference type="GO" id="GO:0005886">
    <property type="term" value="C:plasma membrane"/>
    <property type="evidence" value="ECO:0007669"/>
    <property type="project" value="UniProtKB-SubCell"/>
</dbReference>
<dbReference type="InterPro" id="IPR035906">
    <property type="entry name" value="MetI-like_sf"/>
</dbReference>
<feature type="transmembrane region" description="Helical" evidence="8">
    <location>
        <begin position="294"/>
        <end position="313"/>
    </location>
</feature>
<dbReference type="OrthoDB" id="9773727at2"/>
<keyword evidence="4" id="KW-1003">Cell membrane</keyword>
<comment type="caution">
    <text evidence="10">The sequence shown here is derived from an EMBL/GenBank/DDBJ whole genome shotgun (WGS) entry which is preliminary data.</text>
</comment>
<feature type="transmembrane region" description="Helical" evidence="8">
    <location>
        <begin position="138"/>
        <end position="165"/>
    </location>
</feature>
<feature type="transmembrane region" description="Helical" evidence="8">
    <location>
        <begin position="39"/>
        <end position="58"/>
    </location>
</feature>
<dbReference type="Pfam" id="PF00528">
    <property type="entry name" value="BPD_transp_1"/>
    <property type="match status" value="1"/>
</dbReference>
<evidence type="ECO:0000256" key="5">
    <source>
        <dbReference type="ARBA" id="ARBA00022692"/>
    </source>
</evidence>
<evidence type="ECO:0000313" key="10">
    <source>
        <dbReference type="EMBL" id="TXL79527.1"/>
    </source>
</evidence>
<dbReference type="SUPFAM" id="SSF161098">
    <property type="entry name" value="MetI-like"/>
    <property type="match status" value="1"/>
</dbReference>
<keyword evidence="7 8" id="KW-0472">Membrane</keyword>
<protein>
    <submittedName>
        <fullName evidence="10">Sugar ABC transporter permease</fullName>
    </submittedName>
</protein>